<keyword evidence="2" id="KW-1185">Reference proteome</keyword>
<dbReference type="RefSeq" id="WP_158948039.1">
    <property type="nucleotide sequence ID" value="NZ_CP046400.1"/>
</dbReference>
<evidence type="ECO:0000313" key="2">
    <source>
        <dbReference type="Proteomes" id="UP000428328"/>
    </source>
</evidence>
<gene>
    <name evidence="1" type="ORF">GM415_10805</name>
</gene>
<reference evidence="1 2" key="1">
    <citation type="submission" date="2019-11" db="EMBL/GenBank/DDBJ databases">
        <authorList>
            <person name="Zheng R.K."/>
            <person name="Sun C.M."/>
        </authorList>
    </citation>
    <scope>NUCLEOTIDE SEQUENCE [LARGE SCALE GENOMIC DNA]</scope>
    <source>
        <strain evidence="1 2">SRB007</strain>
    </source>
</reference>
<organism evidence="1 2">
    <name type="scientific">Pseudodesulfovibrio cashew</name>
    <dbReference type="NCBI Taxonomy" id="2678688"/>
    <lineage>
        <taxon>Bacteria</taxon>
        <taxon>Pseudomonadati</taxon>
        <taxon>Thermodesulfobacteriota</taxon>
        <taxon>Desulfovibrionia</taxon>
        <taxon>Desulfovibrionales</taxon>
        <taxon>Desulfovibrionaceae</taxon>
    </lineage>
</organism>
<evidence type="ECO:0000313" key="1">
    <source>
        <dbReference type="EMBL" id="QGY40592.1"/>
    </source>
</evidence>
<proteinExistence type="predicted"/>
<name>A0A6I6JJW2_9BACT</name>
<dbReference type="KEGG" id="psel:GM415_10805"/>
<dbReference type="AlphaFoldDB" id="A0A6I6JJW2"/>
<accession>A0A6I6JJW2</accession>
<dbReference type="EMBL" id="CP046400">
    <property type="protein sequence ID" value="QGY40592.1"/>
    <property type="molecule type" value="Genomic_DNA"/>
</dbReference>
<protein>
    <submittedName>
        <fullName evidence="1">Uncharacterized protein</fullName>
    </submittedName>
</protein>
<sequence length="66" mass="7339">MSEDITGSAILTMAEIQFLLADVFWLEAETPDQPDSDNDPHAGADMPLWDEYFIVSNDTPPSQDHS</sequence>
<dbReference type="Proteomes" id="UP000428328">
    <property type="component" value="Chromosome"/>
</dbReference>